<evidence type="ECO:0000256" key="3">
    <source>
        <dbReference type="ARBA" id="ARBA00022801"/>
    </source>
</evidence>
<dbReference type="PROSITE" id="PS50249">
    <property type="entry name" value="MPN"/>
    <property type="match status" value="1"/>
</dbReference>
<dbReference type="GO" id="GO:0046872">
    <property type="term" value="F:metal ion binding"/>
    <property type="evidence" value="ECO:0007669"/>
    <property type="project" value="UniProtKB-KW"/>
</dbReference>
<dbReference type="NCBIfam" id="TIGR00608">
    <property type="entry name" value="radc"/>
    <property type="match status" value="1"/>
</dbReference>
<dbReference type="Gene3D" id="3.40.140.10">
    <property type="entry name" value="Cytidine Deaminase, domain 2"/>
    <property type="match status" value="1"/>
</dbReference>
<dbReference type="GO" id="GO:0006508">
    <property type="term" value="P:proteolysis"/>
    <property type="evidence" value="ECO:0007669"/>
    <property type="project" value="UniProtKB-KW"/>
</dbReference>
<dbReference type="InterPro" id="IPR020891">
    <property type="entry name" value="UPF0758_CS"/>
</dbReference>
<keyword evidence="1" id="KW-0645">Protease</keyword>
<evidence type="ECO:0000313" key="7">
    <source>
        <dbReference type="EMBL" id="MPL94783.1"/>
    </source>
</evidence>
<dbReference type="PROSITE" id="PS01302">
    <property type="entry name" value="UPF0758"/>
    <property type="match status" value="1"/>
</dbReference>
<evidence type="ECO:0000259" key="6">
    <source>
        <dbReference type="PROSITE" id="PS50249"/>
    </source>
</evidence>
<dbReference type="InterPro" id="IPR037518">
    <property type="entry name" value="MPN"/>
</dbReference>
<dbReference type="NCBIfam" id="NF000642">
    <property type="entry name" value="PRK00024.1"/>
    <property type="match status" value="1"/>
</dbReference>
<dbReference type="PANTHER" id="PTHR30471:SF3">
    <property type="entry name" value="UPF0758 PROTEIN YEES-RELATED"/>
    <property type="match status" value="1"/>
</dbReference>
<dbReference type="GO" id="GO:0008237">
    <property type="term" value="F:metallopeptidase activity"/>
    <property type="evidence" value="ECO:0007669"/>
    <property type="project" value="UniProtKB-KW"/>
</dbReference>
<keyword evidence="4" id="KW-0862">Zinc</keyword>
<evidence type="ECO:0000256" key="5">
    <source>
        <dbReference type="ARBA" id="ARBA00023049"/>
    </source>
</evidence>
<comment type="caution">
    <text evidence="7">The sequence shown here is derived from an EMBL/GenBank/DDBJ whole genome shotgun (WGS) entry which is preliminary data.</text>
</comment>
<dbReference type="AlphaFoldDB" id="A0A644VWT0"/>
<proteinExistence type="predicted"/>
<dbReference type="InterPro" id="IPR025657">
    <property type="entry name" value="RadC_JAB"/>
</dbReference>
<evidence type="ECO:0000256" key="1">
    <source>
        <dbReference type="ARBA" id="ARBA00022670"/>
    </source>
</evidence>
<feature type="domain" description="MPN" evidence="6">
    <location>
        <begin position="111"/>
        <end position="233"/>
    </location>
</feature>
<evidence type="ECO:0000256" key="2">
    <source>
        <dbReference type="ARBA" id="ARBA00022723"/>
    </source>
</evidence>
<keyword evidence="3" id="KW-0378">Hydrolase</keyword>
<dbReference type="Pfam" id="PF20582">
    <property type="entry name" value="UPF0758_N"/>
    <property type="match status" value="1"/>
</dbReference>
<keyword evidence="5" id="KW-0482">Metalloprotease</keyword>
<accession>A0A644VWT0</accession>
<organism evidence="7">
    <name type="scientific">bioreactor metagenome</name>
    <dbReference type="NCBI Taxonomy" id="1076179"/>
    <lineage>
        <taxon>unclassified sequences</taxon>
        <taxon>metagenomes</taxon>
        <taxon>ecological metagenomes</taxon>
    </lineage>
</organism>
<keyword evidence="2" id="KW-0479">Metal-binding</keyword>
<dbReference type="InterPro" id="IPR001405">
    <property type="entry name" value="UPF0758"/>
</dbReference>
<protein>
    <recommendedName>
        <fullName evidence="6">MPN domain-containing protein</fullName>
    </recommendedName>
</protein>
<dbReference type="CDD" id="cd08071">
    <property type="entry name" value="MPN_DUF2466"/>
    <property type="match status" value="1"/>
</dbReference>
<dbReference type="Pfam" id="PF04002">
    <property type="entry name" value="RadC"/>
    <property type="match status" value="1"/>
</dbReference>
<reference evidence="7" key="1">
    <citation type="submission" date="2019-08" db="EMBL/GenBank/DDBJ databases">
        <authorList>
            <person name="Kucharzyk K."/>
            <person name="Murdoch R.W."/>
            <person name="Higgins S."/>
            <person name="Loffler F."/>
        </authorList>
    </citation>
    <scope>NUCLEOTIDE SEQUENCE</scope>
</reference>
<evidence type="ECO:0000256" key="4">
    <source>
        <dbReference type="ARBA" id="ARBA00022833"/>
    </source>
</evidence>
<dbReference type="InterPro" id="IPR046778">
    <property type="entry name" value="UPF0758_N"/>
</dbReference>
<gene>
    <name evidence="7" type="ORF">SDC9_40940</name>
</gene>
<sequence length="233" mass="25919">MFEREKHLTIREWSEEDRPREKMLRKGTMALSDAELLAIMIGSGSKNESAVELAKRIMAACHYNINELARLTVPELCGKFKGIGEAKAITIVAALELGKRRKTKETTDKKKIGSSIDLFHLFEASVIDLDYEEFWIALLDGANKVIEVRKLTQGGSSQTVVDIPMLLKLALDKKAACLAVAHNHPSGQKFPSREDERVTRRVIAGCEAVGIRFLDHIIIAGGSYYSFCDEGKV</sequence>
<dbReference type="EMBL" id="VSSQ01000441">
    <property type="protein sequence ID" value="MPL94783.1"/>
    <property type="molecule type" value="Genomic_DNA"/>
</dbReference>
<dbReference type="PANTHER" id="PTHR30471">
    <property type="entry name" value="DNA REPAIR PROTEIN RADC"/>
    <property type="match status" value="1"/>
</dbReference>
<name>A0A644VWT0_9ZZZZ</name>